<organism evidence="1 2">
    <name type="scientific">Plesiocystis pacifica SIR-1</name>
    <dbReference type="NCBI Taxonomy" id="391625"/>
    <lineage>
        <taxon>Bacteria</taxon>
        <taxon>Pseudomonadati</taxon>
        <taxon>Myxococcota</taxon>
        <taxon>Polyangia</taxon>
        <taxon>Nannocystales</taxon>
        <taxon>Nannocystaceae</taxon>
        <taxon>Plesiocystis</taxon>
    </lineage>
</organism>
<dbReference type="EMBL" id="ABCS01000029">
    <property type="protein sequence ID" value="EDM78570.1"/>
    <property type="molecule type" value="Genomic_DNA"/>
</dbReference>
<name>A6G6E1_9BACT</name>
<proteinExistence type="predicted"/>
<evidence type="ECO:0000313" key="2">
    <source>
        <dbReference type="Proteomes" id="UP000005801"/>
    </source>
</evidence>
<dbReference type="Proteomes" id="UP000005801">
    <property type="component" value="Unassembled WGS sequence"/>
</dbReference>
<evidence type="ECO:0000313" key="1">
    <source>
        <dbReference type="EMBL" id="EDM78570.1"/>
    </source>
</evidence>
<accession>A6G6E1</accession>
<protein>
    <submittedName>
        <fullName evidence="1">Uncharacterized protein</fullName>
    </submittedName>
</protein>
<keyword evidence="2" id="KW-1185">Reference proteome</keyword>
<comment type="caution">
    <text evidence="1">The sequence shown here is derived from an EMBL/GenBank/DDBJ whole genome shotgun (WGS) entry which is preliminary data.</text>
</comment>
<dbReference type="STRING" id="391625.PPSIR1_15070"/>
<dbReference type="AlphaFoldDB" id="A6G6E1"/>
<gene>
    <name evidence="1" type="ORF">PPSIR1_15070</name>
</gene>
<reference evidence="1 2" key="1">
    <citation type="submission" date="2007-06" db="EMBL/GenBank/DDBJ databases">
        <authorList>
            <person name="Shimkets L."/>
            <person name="Ferriera S."/>
            <person name="Johnson J."/>
            <person name="Kravitz S."/>
            <person name="Beeson K."/>
            <person name="Sutton G."/>
            <person name="Rogers Y.-H."/>
            <person name="Friedman R."/>
            <person name="Frazier M."/>
            <person name="Venter J.C."/>
        </authorList>
    </citation>
    <scope>NUCLEOTIDE SEQUENCE [LARGE SCALE GENOMIC DNA]</scope>
    <source>
        <strain evidence="1 2">SIR-1</strain>
    </source>
</reference>
<sequence>MSFYAPARGGAEPNWMFGATSAGRVTPQHERAVRYEIHRRLWLTVVMLFG</sequence>